<reference evidence="7 8" key="1">
    <citation type="submission" date="2017-06" db="EMBL/GenBank/DDBJ databases">
        <authorList>
            <person name="Kim H.J."/>
            <person name="Triplett B.A."/>
        </authorList>
    </citation>
    <scope>NUCLEOTIDE SEQUENCE [LARGE SCALE GENOMIC DNA]</scope>
    <source>
        <strain evidence="7 8">DSM 14713</strain>
    </source>
</reference>
<dbReference type="OrthoDB" id="9779541at2"/>
<protein>
    <recommendedName>
        <fullName evidence="6">Protein kinase domain-containing protein</fullName>
    </recommendedName>
</protein>
<dbReference type="SMART" id="SM00220">
    <property type="entry name" value="S_TKc"/>
    <property type="match status" value="1"/>
</dbReference>
<evidence type="ECO:0000259" key="6">
    <source>
        <dbReference type="PROSITE" id="PS50011"/>
    </source>
</evidence>
<dbReference type="PROSITE" id="PS50011">
    <property type="entry name" value="PROTEIN_KINASE_DOM"/>
    <property type="match status" value="1"/>
</dbReference>
<dbReference type="Proteomes" id="UP000217289">
    <property type="component" value="Chromosome"/>
</dbReference>
<feature type="domain" description="Protein kinase" evidence="6">
    <location>
        <begin position="28"/>
        <end position="280"/>
    </location>
</feature>
<keyword evidence="3" id="KW-0418">Kinase</keyword>
<evidence type="ECO:0000256" key="3">
    <source>
        <dbReference type="ARBA" id="ARBA00022777"/>
    </source>
</evidence>
<dbReference type="InterPro" id="IPR011009">
    <property type="entry name" value="Kinase-like_dom_sf"/>
</dbReference>
<evidence type="ECO:0000256" key="4">
    <source>
        <dbReference type="ARBA" id="ARBA00022840"/>
    </source>
</evidence>
<dbReference type="EMBL" id="CP022163">
    <property type="protein sequence ID" value="ATB32668.1"/>
    <property type="molecule type" value="Genomic_DNA"/>
</dbReference>
<dbReference type="GO" id="GO:0005524">
    <property type="term" value="F:ATP binding"/>
    <property type="evidence" value="ECO:0007669"/>
    <property type="project" value="UniProtKB-UniRule"/>
</dbReference>
<evidence type="ECO:0000313" key="7">
    <source>
        <dbReference type="EMBL" id="ATB32668.1"/>
    </source>
</evidence>
<dbReference type="PANTHER" id="PTHR43289">
    <property type="entry name" value="MITOGEN-ACTIVATED PROTEIN KINASE KINASE KINASE 20-RELATED"/>
    <property type="match status" value="1"/>
</dbReference>
<dbReference type="PANTHER" id="PTHR43289:SF6">
    <property type="entry name" value="SERINE_THREONINE-PROTEIN KINASE NEKL-3"/>
    <property type="match status" value="1"/>
</dbReference>
<proteinExistence type="predicted"/>
<dbReference type="PROSITE" id="PS00108">
    <property type="entry name" value="PROTEIN_KINASE_ST"/>
    <property type="match status" value="1"/>
</dbReference>
<gene>
    <name evidence="7" type="ORF">MEBOL_006157</name>
</gene>
<evidence type="ECO:0000256" key="5">
    <source>
        <dbReference type="PROSITE-ProRule" id="PRU10141"/>
    </source>
</evidence>
<evidence type="ECO:0000313" key="8">
    <source>
        <dbReference type="Proteomes" id="UP000217289"/>
    </source>
</evidence>
<accession>A0A250IN21</accession>
<dbReference type="InterPro" id="IPR000719">
    <property type="entry name" value="Prot_kinase_dom"/>
</dbReference>
<dbReference type="KEGG" id="mbd:MEBOL_006157"/>
<dbReference type="Gene3D" id="3.30.200.20">
    <property type="entry name" value="Phosphorylase Kinase, domain 1"/>
    <property type="match status" value="1"/>
</dbReference>
<dbReference type="PROSITE" id="PS00107">
    <property type="entry name" value="PROTEIN_KINASE_ATP"/>
    <property type="match status" value="1"/>
</dbReference>
<keyword evidence="8" id="KW-1185">Reference proteome</keyword>
<dbReference type="GO" id="GO:0004674">
    <property type="term" value="F:protein serine/threonine kinase activity"/>
    <property type="evidence" value="ECO:0007669"/>
    <property type="project" value="TreeGrafter"/>
</dbReference>
<dbReference type="Pfam" id="PF00069">
    <property type="entry name" value="Pkinase"/>
    <property type="match status" value="1"/>
</dbReference>
<dbReference type="SUPFAM" id="SSF56112">
    <property type="entry name" value="Protein kinase-like (PK-like)"/>
    <property type="match status" value="1"/>
</dbReference>
<dbReference type="Gene3D" id="1.10.510.10">
    <property type="entry name" value="Transferase(Phosphotransferase) domain 1"/>
    <property type="match status" value="1"/>
</dbReference>
<keyword evidence="2 5" id="KW-0547">Nucleotide-binding</keyword>
<dbReference type="AlphaFoldDB" id="A0A250IN21"/>
<name>A0A250IN21_9BACT</name>
<dbReference type="CDD" id="cd14014">
    <property type="entry name" value="STKc_PknB_like"/>
    <property type="match status" value="1"/>
</dbReference>
<evidence type="ECO:0000256" key="1">
    <source>
        <dbReference type="ARBA" id="ARBA00022679"/>
    </source>
</evidence>
<dbReference type="InterPro" id="IPR017441">
    <property type="entry name" value="Protein_kinase_ATP_BS"/>
</dbReference>
<keyword evidence="1" id="KW-0808">Transferase</keyword>
<keyword evidence="4 5" id="KW-0067">ATP-binding</keyword>
<evidence type="ECO:0000256" key="2">
    <source>
        <dbReference type="ARBA" id="ARBA00022741"/>
    </source>
</evidence>
<dbReference type="RefSeq" id="WP_095980824.1">
    <property type="nucleotide sequence ID" value="NZ_CP022163.1"/>
</dbReference>
<dbReference type="InterPro" id="IPR008271">
    <property type="entry name" value="Ser/Thr_kinase_AS"/>
</dbReference>
<sequence length="401" mass="44011">MAAPSLSSDISTGEIPAGYVSHFEKRGFVLEGRLGSGASGNVFRATQRSLGRTVAIKICDHPHGRQNTGIRKRFEREAQILAKLTHPSIPYVITNGQLPTTQDASIPYTVLQFIDGSNLESLLKTQHRLKPRSAVQYMAQVLSALDCAHKQQIVHRDVKPSNILVLPSGHCYLIDFSIGVALEPSPGLTRITGDGRSPATADYASPEQIAGKKVDSRTDVYSAGVVLFEMLTGHFRVKPDLLDEQLRQVPAVLRTAIRRACHPKPGERFQSADEFRQTLLRFEANPVEQAQARPTTALCVNHLCPDAQWLYGERGTQYYKGPRIIEESVASYCSKCGKDLEYPCQKCGHPFEGDQFCAVCGNEMYSIPACGRCGALLARSEIGTDTEKNGCSQCDDEGIPF</sequence>
<feature type="binding site" evidence="5">
    <location>
        <position position="57"/>
    </location>
    <ligand>
        <name>ATP</name>
        <dbReference type="ChEBI" id="CHEBI:30616"/>
    </ligand>
</feature>
<organism evidence="7 8">
    <name type="scientific">Melittangium boletus DSM 14713</name>
    <dbReference type="NCBI Taxonomy" id="1294270"/>
    <lineage>
        <taxon>Bacteria</taxon>
        <taxon>Pseudomonadati</taxon>
        <taxon>Myxococcota</taxon>
        <taxon>Myxococcia</taxon>
        <taxon>Myxococcales</taxon>
        <taxon>Cystobacterineae</taxon>
        <taxon>Archangiaceae</taxon>
        <taxon>Melittangium</taxon>
    </lineage>
</organism>